<dbReference type="OrthoDB" id="1427655at2"/>
<dbReference type="eggNOG" id="ENOG502ZKUT">
    <property type="taxonomic scope" value="Bacteria"/>
</dbReference>
<dbReference type="PATRIC" id="fig|1492738.3.peg.2427"/>
<accession>A0A066WPI5</accession>
<organism evidence="2 3">
    <name type="scientific">Flavobacterium seoulense</name>
    <dbReference type="NCBI Taxonomy" id="1492738"/>
    <lineage>
        <taxon>Bacteria</taxon>
        <taxon>Pseudomonadati</taxon>
        <taxon>Bacteroidota</taxon>
        <taxon>Flavobacteriia</taxon>
        <taxon>Flavobacteriales</taxon>
        <taxon>Flavobacteriaceae</taxon>
        <taxon>Flavobacterium</taxon>
    </lineage>
</organism>
<gene>
    <name evidence="2" type="ORF">FEM21_24400</name>
</gene>
<comment type="caution">
    <text evidence="2">The sequence shown here is derived from an EMBL/GenBank/DDBJ whole genome shotgun (WGS) entry which is preliminary data.</text>
</comment>
<dbReference type="AlphaFoldDB" id="A0A066WPI5"/>
<name>A0A066WPI5_9FLAO</name>
<reference evidence="2 3" key="1">
    <citation type="submission" date="2014-05" db="EMBL/GenBank/DDBJ databases">
        <title>Genome Sequence of Flavobacterium sp. EM1321.</title>
        <authorList>
            <person name="Shin S.-K."/>
            <person name="Yi H."/>
        </authorList>
    </citation>
    <scope>NUCLEOTIDE SEQUENCE [LARGE SCALE GENOMIC DNA]</scope>
    <source>
        <strain evidence="2 3">EM1321</strain>
    </source>
</reference>
<dbReference type="Proteomes" id="UP000027064">
    <property type="component" value="Unassembled WGS sequence"/>
</dbReference>
<evidence type="ECO:0000256" key="1">
    <source>
        <dbReference type="SAM" id="SignalP"/>
    </source>
</evidence>
<sequence length="241" mass="28054">MKINNTYLFLLLLLCQFVFCQNNDRKEFCGFVRADSLSVEGVNIVNETSQKYAVTDKNGFFLLFLKEGDVLVFSAVNLVTLRKKLQKSDLDNPILQIQMQIESIPLKEVIIKEDSKISAENLGILSKPAKKYTVAERRLYTARSGLLDRPLNWMSGRTKQLRKELAVSEKEQLMAKMEYLFEENFYIETLKINKDYIRDFQLYCIDNADFANSLKTKNKTLSKFYIITLAKNYNKITVYEN</sequence>
<dbReference type="STRING" id="1492738.FEM21_24400"/>
<dbReference type="RefSeq" id="WP_081824696.1">
    <property type="nucleotide sequence ID" value="NZ_JNCA01000022.1"/>
</dbReference>
<dbReference type="InterPro" id="IPR008969">
    <property type="entry name" value="CarboxyPept-like_regulatory"/>
</dbReference>
<feature type="signal peptide" evidence="1">
    <location>
        <begin position="1"/>
        <end position="20"/>
    </location>
</feature>
<keyword evidence="1" id="KW-0732">Signal</keyword>
<dbReference type="EMBL" id="JNCA01000022">
    <property type="protein sequence ID" value="KDN54478.1"/>
    <property type="molecule type" value="Genomic_DNA"/>
</dbReference>
<evidence type="ECO:0000313" key="3">
    <source>
        <dbReference type="Proteomes" id="UP000027064"/>
    </source>
</evidence>
<dbReference type="SUPFAM" id="SSF49464">
    <property type="entry name" value="Carboxypeptidase regulatory domain-like"/>
    <property type="match status" value="1"/>
</dbReference>
<evidence type="ECO:0000313" key="2">
    <source>
        <dbReference type="EMBL" id="KDN54478.1"/>
    </source>
</evidence>
<feature type="chain" id="PRO_5001633124" evidence="1">
    <location>
        <begin position="21"/>
        <end position="241"/>
    </location>
</feature>
<proteinExistence type="predicted"/>
<protein>
    <submittedName>
        <fullName evidence="2">Uncharacterized protein</fullName>
    </submittedName>
</protein>
<keyword evidence="3" id="KW-1185">Reference proteome</keyword>